<proteinExistence type="inferred from homology"/>
<dbReference type="Gene3D" id="3.40.50.300">
    <property type="entry name" value="P-loop containing nucleotide triphosphate hydrolases"/>
    <property type="match status" value="1"/>
</dbReference>
<dbReference type="SUPFAM" id="SSF52540">
    <property type="entry name" value="P-loop containing nucleoside triphosphate hydrolases"/>
    <property type="match status" value="1"/>
</dbReference>
<evidence type="ECO:0000256" key="2">
    <source>
        <dbReference type="ARBA" id="ARBA00022448"/>
    </source>
</evidence>
<evidence type="ECO:0000256" key="1">
    <source>
        <dbReference type="ARBA" id="ARBA00005417"/>
    </source>
</evidence>
<dbReference type="GO" id="GO:0005524">
    <property type="term" value="F:ATP binding"/>
    <property type="evidence" value="ECO:0007669"/>
    <property type="project" value="UniProtKB-KW"/>
</dbReference>
<keyword evidence="7" id="KW-1185">Reference proteome</keyword>
<organism evidence="6 7">
    <name type="scientific">Emticicia agri</name>
    <dbReference type="NCBI Taxonomy" id="2492393"/>
    <lineage>
        <taxon>Bacteria</taxon>
        <taxon>Pseudomonadati</taxon>
        <taxon>Bacteroidota</taxon>
        <taxon>Cytophagia</taxon>
        <taxon>Cytophagales</taxon>
        <taxon>Leadbetterellaceae</taxon>
        <taxon>Emticicia</taxon>
    </lineage>
</organism>
<evidence type="ECO:0000259" key="5">
    <source>
        <dbReference type="PROSITE" id="PS50893"/>
    </source>
</evidence>
<dbReference type="PROSITE" id="PS50893">
    <property type="entry name" value="ABC_TRANSPORTER_2"/>
    <property type="match status" value="1"/>
</dbReference>
<evidence type="ECO:0000256" key="3">
    <source>
        <dbReference type="ARBA" id="ARBA00022741"/>
    </source>
</evidence>
<dbReference type="PROSITE" id="PS00211">
    <property type="entry name" value="ABC_TRANSPORTER_1"/>
    <property type="match status" value="1"/>
</dbReference>
<dbReference type="SMART" id="SM00382">
    <property type="entry name" value="AAA"/>
    <property type="match status" value="1"/>
</dbReference>
<evidence type="ECO:0000313" key="7">
    <source>
        <dbReference type="Proteomes" id="UP000293162"/>
    </source>
</evidence>
<protein>
    <submittedName>
        <fullName evidence="6">ATP-binding cassette domain-containing protein</fullName>
    </submittedName>
</protein>
<evidence type="ECO:0000313" key="6">
    <source>
        <dbReference type="EMBL" id="RYU94464.1"/>
    </source>
</evidence>
<dbReference type="EMBL" id="SEWF01000025">
    <property type="protein sequence ID" value="RYU94464.1"/>
    <property type="molecule type" value="Genomic_DNA"/>
</dbReference>
<dbReference type="OrthoDB" id="977540at2"/>
<accession>A0A4Q5LXI4</accession>
<dbReference type="InterPro" id="IPR003439">
    <property type="entry name" value="ABC_transporter-like_ATP-bd"/>
</dbReference>
<dbReference type="InterPro" id="IPR017871">
    <property type="entry name" value="ABC_transporter-like_CS"/>
</dbReference>
<dbReference type="Pfam" id="PF00005">
    <property type="entry name" value="ABC_tran"/>
    <property type="match status" value="1"/>
</dbReference>
<comment type="similarity">
    <text evidence="1">Belongs to the ABC transporter superfamily.</text>
</comment>
<name>A0A4Q5LXI4_9BACT</name>
<dbReference type="RefSeq" id="WP_130022398.1">
    <property type="nucleotide sequence ID" value="NZ_SEWF01000025.1"/>
</dbReference>
<dbReference type="AlphaFoldDB" id="A0A4Q5LXI4"/>
<keyword evidence="4 6" id="KW-0067">ATP-binding</keyword>
<evidence type="ECO:0000256" key="4">
    <source>
        <dbReference type="ARBA" id="ARBA00022840"/>
    </source>
</evidence>
<comment type="caution">
    <text evidence="6">The sequence shown here is derived from an EMBL/GenBank/DDBJ whole genome shotgun (WGS) entry which is preliminary data.</text>
</comment>
<dbReference type="InterPro" id="IPR027417">
    <property type="entry name" value="P-loop_NTPase"/>
</dbReference>
<keyword evidence="3" id="KW-0547">Nucleotide-binding</keyword>
<gene>
    <name evidence="6" type="ORF">EWM59_16830</name>
</gene>
<keyword evidence="2" id="KW-0813">Transport</keyword>
<dbReference type="PANTHER" id="PTHR43335:SF8">
    <property type="entry name" value="ABC TRANSPORTER, ATP-BINDING PROTEIN"/>
    <property type="match status" value="1"/>
</dbReference>
<dbReference type="PANTHER" id="PTHR43335">
    <property type="entry name" value="ABC TRANSPORTER, ATP-BINDING PROTEIN"/>
    <property type="match status" value="1"/>
</dbReference>
<feature type="domain" description="ABC transporter" evidence="5">
    <location>
        <begin position="7"/>
        <end position="235"/>
    </location>
</feature>
<dbReference type="InterPro" id="IPR003593">
    <property type="entry name" value="AAA+_ATPase"/>
</dbReference>
<reference evidence="6 7" key="1">
    <citation type="submission" date="2019-02" db="EMBL/GenBank/DDBJ databases">
        <title>Bacterial novel species Emticicia sp. 17J42-9 isolated from soil.</title>
        <authorList>
            <person name="Jung H.-Y."/>
        </authorList>
    </citation>
    <scope>NUCLEOTIDE SEQUENCE [LARGE SCALE GENOMIC DNA]</scope>
    <source>
        <strain evidence="6 7">17J42-9</strain>
    </source>
</reference>
<sequence>MRNNYILQTTDLSYNYSKNVQTLFDINLQVEKGSIYGFIGPNGSGKTTTLSLLLGLRNLQKGSIALFGKELKDDRINILKKVGTLIESPSFYGHLTARENLNVYRDVYGVDKNRVEEVLTLVDLSDTGRKKARHFSLGMKQRLAIALALLPNPELLILDEPTNGLDPNGIIELRGLIKKLNQELGITIIISSHILAEVEKMVTHIGIIFKGKMLFQGTLQELHGFQQKKAKLNLHTSDNPEAIKILHEYSPELSDEIFSLSYNSLQQIAEINRKLMKNNIDVYLLQPKGNNLEELFIDMTTNLS</sequence>
<dbReference type="Proteomes" id="UP000293162">
    <property type="component" value="Unassembled WGS sequence"/>
</dbReference>
<dbReference type="GO" id="GO:0016887">
    <property type="term" value="F:ATP hydrolysis activity"/>
    <property type="evidence" value="ECO:0007669"/>
    <property type="project" value="InterPro"/>
</dbReference>